<feature type="non-terminal residue" evidence="2">
    <location>
        <position position="1"/>
    </location>
</feature>
<evidence type="ECO:0000256" key="1">
    <source>
        <dbReference type="SAM" id="MobiDB-lite"/>
    </source>
</evidence>
<accession>A0A6J4NLK6</accession>
<feature type="non-terminal residue" evidence="2">
    <location>
        <position position="48"/>
    </location>
</feature>
<dbReference type="EMBL" id="CADCUK010000172">
    <property type="protein sequence ID" value="CAA9388609.1"/>
    <property type="molecule type" value="Genomic_DNA"/>
</dbReference>
<dbReference type="AlphaFoldDB" id="A0A6J4NLK6"/>
<feature type="compositionally biased region" description="Basic and acidic residues" evidence="1">
    <location>
        <begin position="38"/>
        <end position="48"/>
    </location>
</feature>
<reference evidence="2" key="1">
    <citation type="submission" date="2020-02" db="EMBL/GenBank/DDBJ databases">
        <authorList>
            <person name="Meier V. D."/>
        </authorList>
    </citation>
    <scope>NUCLEOTIDE SEQUENCE</scope>
    <source>
        <strain evidence="2">AVDCRST_MAG47</strain>
    </source>
</reference>
<organism evidence="2">
    <name type="scientific">uncultured Nocardioidaceae bacterium</name>
    <dbReference type="NCBI Taxonomy" id="253824"/>
    <lineage>
        <taxon>Bacteria</taxon>
        <taxon>Bacillati</taxon>
        <taxon>Actinomycetota</taxon>
        <taxon>Actinomycetes</taxon>
        <taxon>Propionibacteriales</taxon>
        <taxon>Nocardioidaceae</taxon>
        <taxon>environmental samples</taxon>
    </lineage>
</organism>
<evidence type="ECO:0000313" key="2">
    <source>
        <dbReference type="EMBL" id="CAA9388609.1"/>
    </source>
</evidence>
<feature type="region of interest" description="Disordered" evidence="1">
    <location>
        <begin position="1"/>
        <end position="48"/>
    </location>
</feature>
<name>A0A6J4NLK6_9ACTN</name>
<proteinExistence type="predicted"/>
<sequence length="48" mass="5125">ALGPVAHRRRARGCRRARGPDERGLRAGTGRTRGGRALRGEHEPGGPL</sequence>
<feature type="compositionally biased region" description="Basic residues" evidence="1">
    <location>
        <begin position="1"/>
        <end position="17"/>
    </location>
</feature>
<protein>
    <submittedName>
        <fullName evidence="2">Pyridoxal-phosphate dependent enzyme family protein</fullName>
    </submittedName>
</protein>
<gene>
    <name evidence="2" type="ORF">AVDCRST_MAG47-2676</name>
</gene>